<feature type="compositionally biased region" description="Low complexity" evidence="1">
    <location>
        <begin position="101"/>
        <end position="111"/>
    </location>
</feature>
<sequence length="148" mass="16479">MLALEHAEMNEYLEYHLWFMMKTGNIVLFFLGLAFLHHQLDGRRFVSEEVKTGVANNQFVSTIQSSRRLDVVSDTVKHPEPDDQPGKTASAPTVNGHTDKQTSSTSTSQTSDTDDDSNTSYGNFGNPSGSTTETHHFYTSDCQPKKTC</sequence>
<proteinExistence type="predicted"/>
<keyword evidence="2" id="KW-0472">Membrane</keyword>
<feature type="compositionally biased region" description="Polar residues" evidence="1">
    <location>
        <begin position="121"/>
        <end position="132"/>
    </location>
</feature>
<protein>
    <submittedName>
        <fullName evidence="3">Uncharacterized protein</fullName>
    </submittedName>
</protein>
<organism evidence="3 4">
    <name type="scientific">Erythroxylum novogranatense</name>
    <dbReference type="NCBI Taxonomy" id="1862640"/>
    <lineage>
        <taxon>Eukaryota</taxon>
        <taxon>Viridiplantae</taxon>
        <taxon>Streptophyta</taxon>
        <taxon>Embryophyta</taxon>
        <taxon>Tracheophyta</taxon>
        <taxon>Spermatophyta</taxon>
        <taxon>Magnoliopsida</taxon>
        <taxon>eudicotyledons</taxon>
        <taxon>Gunneridae</taxon>
        <taxon>Pentapetalae</taxon>
        <taxon>rosids</taxon>
        <taxon>fabids</taxon>
        <taxon>Malpighiales</taxon>
        <taxon>Erythroxylaceae</taxon>
        <taxon>Erythroxylum</taxon>
    </lineage>
</organism>
<evidence type="ECO:0000313" key="4">
    <source>
        <dbReference type="Proteomes" id="UP001159364"/>
    </source>
</evidence>
<evidence type="ECO:0000256" key="1">
    <source>
        <dbReference type="SAM" id="MobiDB-lite"/>
    </source>
</evidence>
<keyword evidence="2" id="KW-0812">Transmembrane</keyword>
<accession>A0AAV8SJM3</accession>
<evidence type="ECO:0000256" key="2">
    <source>
        <dbReference type="SAM" id="Phobius"/>
    </source>
</evidence>
<gene>
    <name evidence="3" type="ORF">K2173_004049</name>
</gene>
<feature type="compositionally biased region" description="Basic and acidic residues" evidence="1">
    <location>
        <begin position="70"/>
        <end position="85"/>
    </location>
</feature>
<name>A0AAV8SJM3_9ROSI</name>
<keyword evidence="4" id="KW-1185">Reference proteome</keyword>
<reference evidence="3 4" key="1">
    <citation type="submission" date="2021-09" db="EMBL/GenBank/DDBJ databases">
        <title>Genomic insights and catalytic innovation underlie evolution of tropane alkaloids biosynthesis.</title>
        <authorList>
            <person name="Wang Y.-J."/>
            <person name="Tian T."/>
            <person name="Huang J.-P."/>
            <person name="Huang S.-X."/>
        </authorList>
    </citation>
    <scope>NUCLEOTIDE SEQUENCE [LARGE SCALE GENOMIC DNA]</scope>
    <source>
        <strain evidence="3">KIB-2018</strain>
        <tissue evidence="3">Leaf</tissue>
    </source>
</reference>
<dbReference type="Proteomes" id="UP001159364">
    <property type="component" value="Linkage Group LG10"/>
</dbReference>
<evidence type="ECO:0000313" key="3">
    <source>
        <dbReference type="EMBL" id="KAJ8752413.1"/>
    </source>
</evidence>
<keyword evidence="2" id="KW-1133">Transmembrane helix</keyword>
<feature type="transmembrane region" description="Helical" evidence="2">
    <location>
        <begin position="15"/>
        <end position="36"/>
    </location>
</feature>
<dbReference type="EMBL" id="JAIWQS010000010">
    <property type="protein sequence ID" value="KAJ8752413.1"/>
    <property type="molecule type" value="Genomic_DNA"/>
</dbReference>
<comment type="caution">
    <text evidence="3">The sequence shown here is derived from an EMBL/GenBank/DDBJ whole genome shotgun (WGS) entry which is preliminary data.</text>
</comment>
<dbReference type="AlphaFoldDB" id="A0AAV8SJM3"/>
<feature type="region of interest" description="Disordered" evidence="1">
    <location>
        <begin position="70"/>
        <end position="148"/>
    </location>
</feature>